<dbReference type="PANTHER" id="PTHR47481">
    <property type="match status" value="1"/>
</dbReference>
<sequence length="351" mass="39571">MHDDETSNAYLNRAQEYANALATIGEPVKDNDLVMLVVLGKTRTPIAPYGPQAFYGARPSNNNMSNNNNNRGNRNNSRGNNNRGRDNGRQFDWASTQNTVYGTCNRCGIGHIPSQCLNRDPSTIRTRPSANFANTRAQSSNASANWHSDTGANSHVTPDLEAMDNSEAYYGDDALHVGNVHLIYPFPHSENVSDDEEILNVLIEYENAGTLCQERIINSFDGDDLVFEFMIGFRKFTAYREPFLPMNIISPKAYNTIIIEGLEGMRKNLVAIVKDVYVFVGSFTYITDFVVLADIGEFIMSDMAEVLMGRRFRKITKLEYDVGKGLVSFTKIFDTYTYRMPRTIPRLKNFN</sequence>
<keyword evidence="3" id="KW-1185">Reference proteome</keyword>
<dbReference type="Proteomes" id="UP001151760">
    <property type="component" value="Unassembled WGS sequence"/>
</dbReference>
<feature type="compositionally biased region" description="Low complexity" evidence="1">
    <location>
        <begin position="60"/>
        <end position="82"/>
    </location>
</feature>
<reference evidence="2" key="1">
    <citation type="journal article" date="2022" name="Int. J. Mol. Sci.">
        <title>Draft Genome of Tanacetum Coccineum: Genomic Comparison of Closely Related Tanacetum-Family Plants.</title>
        <authorList>
            <person name="Yamashiro T."/>
            <person name="Shiraishi A."/>
            <person name="Nakayama K."/>
            <person name="Satake H."/>
        </authorList>
    </citation>
    <scope>NUCLEOTIDE SEQUENCE</scope>
</reference>
<evidence type="ECO:0000313" key="3">
    <source>
        <dbReference type="Proteomes" id="UP001151760"/>
    </source>
</evidence>
<comment type="caution">
    <text evidence="2">The sequence shown here is derived from an EMBL/GenBank/DDBJ whole genome shotgun (WGS) entry which is preliminary data.</text>
</comment>
<reference evidence="2" key="2">
    <citation type="submission" date="2022-01" db="EMBL/GenBank/DDBJ databases">
        <authorList>
            <person name="Yamashiro T."/>
            <person name="Shiraishi A."/>
            <person name="Satake H."/>
            <person name="Nakayama K."/>
        </authorList>
    </citation>
    <scope>NUCLEOTIDE SEQUENCE</scope>
</reference>
<evidence type="ECO:0000313" key="2">
    <source>
        <dbReference type="EMBL" id="GJT60320.1"/>
    </source>
</evidence>
<feature type="region of interest" description="Disordered" evidence="1">
    <location>
        <begin position="47"/>
        <end position="90"/>
    </location>
</feature>
<evidence type="ECO:0000256" key="1">
    <source>
        <dbReference type="SAM" id="MobiDB-lite"/>
    </source>
</evidence>
<accession>A0ABQ5FAK8</accession>
<organism evidence="2 3">
    <name type="scientific">Tanacetum coccineum</name>
    <dbReference type="NCBI Taxonomy" id="301880"/>
    <lineage>
        <taxon>Eukaryota</taxon>
        <taxon>Viridiplantae</taxon>
        <taxon>Streptophyta</taxon>
        <taxon>Embryophyta</taxon>
        <taxon>Tracheophyta</taxon>
        <taxon>Spermatophyta</taxon>
        <taxon>Magnoliopsida</taxon>
        <taxon>eudicotyledons</taxon>
        <taxon>Gunneridae</taxon>
        <taxon>Pentapetalae</taxon>
        <taxon>asterids</taxon>
        <taxon>campanulids</taxon>
        <taxon>Asterales</taxon>
        <taxon>Asteraceae</taxon>
        <taxon>Asteroideae</taxon>
        <taxon>Anthemideae</taxon>
        <taxon>Anthemidinae</taxon>
        <taxon>Tanacetum</taxon>
    </lineage>
</organism>
<name>A0ABQ5FAK8_9ASTR</name>
<proteinExistence type="predicted"/>
<protein>
    <submittedName>
        <fullName evidence="2">Uncharacterized protein</fullName>
    </submittedName>
</protein>
<dbReference type="PANTHER" id="PTHR47481:SF39">
    <property type="entry name" value="TRANSCRIPTION FACTOR INTERACTOR AND REGULATOR CCHC(ZN) FAMILY"/>
    <property type="match status" value="1"/>
</dbReference>
<dbReference type="EMBL" id="BQNB010017189">
    <property type="protein sequence ID" value="GJT60320.1"/>
    <property type="molecule type" value="Genomic_DNA"/>
</dbReference>
<gene>
    <name evidence="2" type="ORF">Tco_1003853</name>
</gene>